<dbReference type="InterPro" id="IPR053238">
    <property type="entry name" value="RING-H2_zinc_finger"/>
</dbReference>
<evidence type="ECO:0000256" key="3">
    <source>
        <dbReference type="ARBA" id="ARBA00022723"/>
    </source>
</evidence>
<dbReference type="AlphaFoldDB" id="A0AAW1N8D0"/>
<protein>
    <recommendedName>
        <fullName evidence="2">RING-type E3 ubiquitin transferase</fullName>
        <ecNumber evidence="2">2.3.2.27</ecNumber>
    </recommendedName>
</protein>
<evidence type="ECO:0000256" key="7">
    <source>
        <dbReference type="ARBA" id="ARBA00024209"/>
    </source>
</evidence>
<keyword evidence="5" id="KW-0833">Ubl conjugation pathway</keyword>
<keyword evidence="9" id="KW-0472">Membrane</keyword>
<sequence>MQPNTLFNTMGPINQYVHLIPIITSTKLFTNFPFSSSHLKITSTNSIIIIIIIIMVKMAGIEKSRELKIYVVLLLYTFPRKARANNENSDQLDGACIVVISLFLILVATTTAYFIRKFGCHVTNTSNNPLTQNNQSNTTVARGVDVKAVVGEIPTVSMAEVEVDQVECVVCLSEFRDEDMLQIMPICLHVFHANCISLWLATHFTCPICRASLLEHKKICGADHNGDDNYVSMVDIEVC</sequence>
<keyword evidence="9" id="KW-1133">Transmembrane helix</keyword>
<evidence type="ECO:0000256" key="5">
    <source>
        <dbReference type="ARBA" id="ARBA00022786"/>
    </source>
</evidence>
<accession>A0AAW1N8D0</accession>
<feature type="transmembrane region" description="Helical" evidence="9">
    <location>
        <begin position="92"/>
        <end position="115"/>
    </location>
</feature>
<feature type="transmembrane region" description="Helical" evidence="9">
    <location>
        <begin position="41"/>
        <end position="60"/>
    </location>
</feature>
<dbReference type="Pfam" id="PF13639">
    <property type="entry name" value="zf-RING_2"/>
    <property type="match status" value="1"/>
</dbReference>
<gene>
    <name evidence="11" type="ORF">RND81_01G176800</name>
</gene>
<dbReference type="GO" id="GO:0061630">
    <property type="term" value="F:ubiquitin protein ligase activity"/>
    <property type="evidence" value="ECO:0007669"/>
    <property type="project" value="UniProtKB-EC"/>
</dbReference>
<comment type="catalytic activity">
    <reaction evidence="1">
        <text>S-ubiquitinyl-[E2 ubiquitin-conjugating enzyme]-L-cysteine + [acceptor protein]-L-lysine = [E2 ubiquitin-conjugating enzyme]-L-cysteine + N(6)-ubiquitinyl-[acceptor protein]-L-lysine.</text>
        <dbReference type="EC" id="2.3.2.27"/>
    </reaction>
</comment>
<dbReference type="InterPro" id="IPR001841">
    <property type="entry name" value="Znf_RING"/>
</dbReference>
<reference evidence="11" key="1">
    <citation type="submission" date="2024-03" db="EMBL/GenBank/DDBJ databases">
        <title>WGS assembly of Saponaria officinalis var. Norfolk2.</title>
        <authorList>
            <person name="Jenkins J."/>
            <person name="Shu S."/>
            <person name="Grimwood J."/>
            <person name="Barry K."/>
            <person name="Goodstein D."/>
            <person name="Schmutz J."/>
            <person name="Leebens-Mack J."/>
            <person name="Osbourn A."/>
        </authorList>
    </citation>
    <scope>NUCLEOTIDE SEQUENCE [LARGE SCALE GENOMIC DNA]</scope>
    <source>
        <strain evidence="11">JIC</strain>
    </source>
</reference>
<evidence type="ECO:0000256" key="6">
    <source>
        <dbReference type="ARBA" id="ARBA00022833"/>
    </source>
</evidence>
<feature type="domain" description="RING-type" evidence="10">
    <location>
        <begin position="168"/>
        <end position="210"/>
    </location>
</feature>
<evidence type="ECO:0000313" key="12">
    <source>
        <dbReference type="Proteomes" id="UP001443914"/>
    </source>
</evidence>
<dbReference type="EMBL" id="JBDFQZ010000001">
    <property type="protein sequence ID" value="KAK9757650.1"/>
    <property type="molecule type" value="Genomic_DNA"/>
</dbReference>
<dbReference type="Gene3D" id="3.30.40.10">
    <property type="entry name" value="Zinc/RING finger domain, C3HC4 (zinc finger)"/>
    <property type="match status" value="1"/>
</dbReference>
<dbReference type="PANTHER" id="PTHR14155">
    <property type="entry name" value="RING FINGER DOMAIN-CONTAINING"/>
    <property type="match status" value="1"/>
</dbReference>
<evidence type="ECO:0000259" key="10">
    <source>
        <dbReference type="PROSITE" id="PS50089"/>
    </source>
</evidence>
<dbReference type="SUPFAM" id="SSF57850">
    <property type="entry name" value="RING/U-box"/>
    <property type="match status" value="1"/>
</dbReference>
<dbReference type="Proteomes" id="UP001443914">
    <property type="component" value="Unassembled WGS sequence"/>
</dbReference>
<evidence type="ECO:0000256" key="9">
    <source>
        <dbReference type="SAM" id="Phobius"/>
    </source>
</evidence>
<dbReference type="InterPro" id="IPR013083">
    <property type="entry name" value="Znf_RING/FYVE/PHD"/>
</dbReference>
<evidence type="ECO:0000313" key="11">
    <source>
        <dbReference type="EMBL" id="KAK9757650.1"/>
    </source>
</evidence>
<dbReference type="EC" id="2.3.2.27" evidence="2"/>
<dbReference type="PROSITE" id="PS50089">
    <property type="entry name" value="ZF_RING_2"/>
    <property type="match status" value="1"/>
</dbReference>
<comment type="caution">
    <text evidence="11">The sequence shown here is derived from an EMBL/GenBank/DDBJ whole genome shotgun (WGS) entry which is preliminary data.</text>
</comment>
<dbReference type="SMART" id="SM00184">
    <property type="entry name" value="RING"/>
    <property type="match status" value="1"/>
</dbReference>
<evidence type="ECO:0000256" key="4">
    <source>
        <dbReference type="ARBA" id="ARBA00022771"/>
    </source>
</evidence>
<keyword evidence="9" id="KW-0812">Transmembrane</keyword>
<organism evidence="11 12">
    <name type="scientific">Saponaria officinalis</name>
    <name type="common">Common soapwort</name>
    <name type="synonym">Lychnis saponaria</name>
    <dbReference type="NCBI Taxonomy" id="3572"/>
    <lineage>
        <taxon>Eukaryota</taxon>
        <taxon>Viridiplantae</taxon>
        <taxon>Streptophyta</taxon>
        <taxon>Embryophyta</taxon>
        <taxon>Tracheophyta</taxon>
        <taxon>Spermatophyta</taxon>
        <taxon>Magnoliopsida</taxon>
        <taxon>eudicotyledons</taxon>
        <taxon>Gunneridae</taxon>
        <taxon>Pentapetalae</taxon>
        <taxon>Caryophyllales</taxon>
        <taxon>Caryophyllaceae</taxon>
        <taxon>Caryophylleae</taxon>
        <taxon>Saponaria</taxon>
    </lineage>
</organism>
<keyword evidence="4 8" id="KW-0863">Zinc-finger</keyword>
<name>A0AAW1N8D0_SAPOF</name>
<evidence type="ECO:0000256" key="1">
    <source>
        <dbReference type="ARBA" id="ARBA00000900"/>
    </source>
</evidence>
<dbReference type="PANTHER" id="PTHR14155:SF610">
    <property type="entry name" value="OS01G0755700 PROTEIN"/>
    <property type="match status" value="1"/>
</dbReference>
<evidence type="ECO:0000256" key="8">
    <source>
        <dbReference type="PROSITE-ProRule" id="PRU00175"/>
    </source>
</evidence>
<keyword evidence="3" id="KW-0479">Metal-binding</keyword>
<dbReference type="GO" id="GO:0008270">
    <property type="term" value="F:zinc ion binding"/>
    <property type="evidence" value="ECO:0007669"/>
    <property type="project" value="UniProtKB-KW"/>
</dbReference>
<proteinExistence type="inferred from homology"/>
<evidence type="ECO:0000256" key="2">
    <source>
        <dbReference type="ARBA" id="ARBA00012483"/>
    </source>
</evidence>
<keyword evidence="12" id="KW-1185">Reference proteome</keyword>
<keyword evidence="6" id="KW-0862">Zinc</keyword>
<comment type="similarity">
    <text evidence="7">Belongs to the RING-type zinc finger family. ATL subfamily.</text>
</comment>